<gene>
    <name evidence="3" type="ORF">C8F04DRAFT_1395128</name>
</gene>
<comment type="caution">
    <text evidence="3">The sequence shown here is derived from an EMBL/GenBank/DDBJ whole genome shotgun (WGS) entry which is preliminary data.</text>
</comment>
<protein>
    <recommendedName>
        <fullName evidence="2">F-box domain-containing protein</fullName>
    </recommendedName>
</protein>
<dbReference type="AlphaFoldDB" id="A0AAD6X395"/>
<dbReference type="PROSITE" id="PS50181">
    <property type="entry name" value="FBOX"/>
    <property type="match status" value="1"/>
</dbReference>
<feature type="compositionally biased region" description="Acidic residues" evidence="1">
    <location>
        <begin position="29"/>
        <end position="38"/>
    </location>
</feature>
<proteinExistence type="predicted"/>
<evidence type="ECO:0000313" key="4">
    <source>
        <dbReference type="Proteomes" id="UP001218188"/>
    </source>
</evidence>
<organism evidence="3 4">
    <name type="scientific">Mycena alexandri</name>
    <dbReference type="NCBI Taxonomy" id="1745969"/>
    <lineage>
        <taxon>Eukaryota</taxon>
        <taxon>Fungi</taxon>
        <taxon>Dikarya</taxon>
        <taxon>Basidiomycota</taxon>
        <taxon>Agaricomycotina</taxon>
        <taxon>Agaricomycetes</taxon>
        <taxon>Agaricomycetidae</taxon>
        <taxon>Agaricales</taxon>
        <taxon>Marasmiineae</taxon>
        <taxon>Mycenaceae</taxon>
        <taxon>Mycena</taxon>
    </lineage>
</organism>
<dbReference type="Pfam" id="PF00646">
    <property type="entry name" value="F-box"/>
    <property type="match status" value="1"/>
</dbReference>
<evidence type="ECO:0000256" key="1">
    <source>
        <dbReference type="SAM" id="MobiDB-lite"/>
    </source>
</evidence>
<feature type="region of interest" description="Disordered" evidence="1">
    <location>
        <begin position="26"/>
        <end position="62"/>
    </location>
</feature>
<sequence length="734" mass="83611">MSRRSTCLQGTSVQFHPDNDDIVIRSDEDSLEVEEEPEYIPTKKRRKAAKSTVADTDEDKKTKKVRGRRGILSSLREFPLDVLFEIFGQLNPKDLINLSRTTKELRGILMNRSNLFIWKNSRAQVEGLPEIPRDLNEPQYAALAFDGHCHKCLTTPVQTVIWTARMRLCKKCIQEDFVPVSTLEAETRLESALINLVPLFEDRHRFRRRGSHANLFYSLSFATKLKEETACYRTQGILRERTPGYAEWFKGKSEKMQEMQAVSEPTSYVIHGSHVRWKHAKLCAAWLENRKNDRTDELDEARRLRREGIVERLTALGWGEEIPHHLEEIESHKLVRQPKELTDRIWKNIEAPLVEFLTGLKKTRLEIAHTRIIQERRELASQVYKTFRETFPADTVFPANVDMISPEPFRAIIEDTSINPEVKVTEETFAAALLQVPDFSAKWRRSKDEELVEIMKTMVTNSTKADLHLATTFFRWSTSSEAVGYPQILVCSSAIAFSSYEYTDETHTLRQALRENPWNAKSLIRFNIQASLNVRAVVEACGLDPDVTTAAEMDEINPAMECLACNDVTYGRLIMRWIQTANHSCATPSWRCLKPDDELRVEAQEKKVFTAAARSFGYASSSWRANYCCKFCDIFPKITWNELEVHLLTTHKIDQISLEMVKHSLGADISTRFPRPLRLKPPVVEAENKEAGTASGASGGGSKEAANTEALALSGPTNEDETKEAGVSSEEVNI</sequence>
<evidence type="ECO:0000313" key="3">
    <source>
        <dbReference type="EMBL" id="KAJ7035062.1"/>
    </source>
</evidence>
<dbReference type="SMART" id="SM00256">
    <property type="entry name" value="FBOX"/>
    <property type="match status" value="1"/>
</dbReference>
<evidence type="ECO:0000259" key="2">
    <source>
        <dbReference type="PROSITE" id="PS50181"/>
    </source>
</evidence>
<keyword evidence="4" id="KW-1185">Reference proteome</keyword>
<feature type="domain" description="F-box" evidence="2">
    <location>
        <begin position="72"/>
        <end position="121"/>
    </location>
</feature>
<reference evidence="3" key="1">
    <citation type="submission" date="2023-03" db="EMBL/GenBank/DDBJ databases">
        <title>Massive genome expansion in bonnet fungi (Mycena s.s.) driven by repeated elements and novel gene families across ecological guilds.</title>
        <authorList>
            <consortium name="Lawrence Berkeley National Laboratory"/>
            <person name="Harder C.B."/>
            <person name="Miyauchi S."/>
            <person name="Viragh M."/>
            <person name="Kuo A."/>
            <person name="Thoen E."/>
            <person name="Andreopoulos B."/>
            <person name="Lu D."/>
            <person name="Skrede I."/>
            <person name="Drula E."/>
            <person name="Henrissat B."/>
            <person name="Morin E."/>
            <person name="Kohler A."/>
            <person name="Barry K."/>
            <person name="LaButti K."/>
            <person name="Morin E."/>
            <person name="Salamov A."/>
            <person name="Lipzen A."/>
            <person name="Mereny Z."/>
            <person name="Hegedus B."/>
            <person name="Baldrian P."/>
            <person name="Stursova M."/>
            <person name="Weitz H."/>
            <person name="Taylor A."/>
            <person name="Grigoriev I.V."/>
            <person name="Nagy L.G."/>
            <person name="Martin F."/>
            <person name="Kauserud H."/>
        </authorList>
    </citation>
    <scope>NUCLEOTIDE SEQUENCE</scope>
    <source>
        <strain evidence="3">CBHHK200</strain>
    </source>
</reference>
<name>A0AAD6X395_9AGAR</name>
<accession>A0AAD6X395</accession>
<feature type="region of interest" description="Disordered" evidence="1">
    <location>
        <begin position="680"/>
        <end position="734"/>
    </location>
</feature>
<dbReference type="InterPro" id="IPR036047">
    <property type="entry name" value="F-box-like_dom_sf"/>
</dbReference>
<dbReference type="Proteomes" id="UP001218188">
    <property type="component" value="Unassembled WGS sequence"/>
</dbReference>
<dbReference type="InterPro" id="IPR001810">
    <property type="entry name" value="F-box_dom"/>
</dbReference>
<dbReference type="SUPFAM" id="SSF81383">
    <property type="entry name" value="F-box domain"/>
    <property type="match status" value="1"/>
</dbReference>
<dbReference type="EMBL" id="JARJCM010000053">
    <property type="protein sequence ID" value="KAJ7035062.1"/>
    <property type="molecule type" value="Genomic_DNA"/>
</dbReference>